<sequence>MPELIKLYIRSALWGLVLAAIFVAILLWFNVANLGALVFGSDAGIVAVLALWISNAVVFGGVQFGFKIMAMAERDDTPRGGMSIGPELKPALVPAKSAKPGKARRA</sequence>
<keyword evidence="2" id="KW-0812">Transmembrane</keyword>
<feature type="region of interest" description="Disordered" evidence="1">
    <location>
        <begin position="79"/>
        <end position="106"/>
    </location>
</feature>
<evidence type="ECO:0000256" key="1">
    <source>
        <dbReference type="SAM" id="MobiDB-lite"/>
    </source>
</evidence>
<keyword evidence="2" id="KW-1133">Transmembrane helix</keyword>
<evidence type="ECO:0000313" key="3">
    <source>
        <dbReference type="EMBL" id="PRZ50529.1"/>
    </source>
</evidence>
<organism evidence="3 4">
    <name type="scientific">Tritonibacter scottomollicae</name>
    <name type="common">Epibacterium scottomollicae</name>
    <dbReference type="NCBI Taxonomy" id="483013"/>
    <lineage>
        <taxon>Bacteria</taxon>
        <taxon>Pseudomonadati</taxon>
        <taxon>Pseudomonadota</taxon>
        <taxon>Alphaproteobacteria</taxon>
        <taxon>Rhodobacterales</taxon>
        <taxon>Paracoccaceae</taxon>
        <taxon>Tritonibacter</taxon>
    </lineage>
</organism>
<gene>
    <name evidence="3" type="ORF">CLV89_101754</name>
</gene>
<evidence type="ECO:0000313" key="4">
    <source>
        <dbReference type="Proteomes" id="UP000237718"/>
    </source>
</evidence>
<reference evidence="3 4" key="1">
    <citation type="submission" date="2018-03" db="EMBL/GenBank/DDBJ databases">
        <title>Genomic Encyclopedia of Archaeal and Bacterial Type Strains, Phase II (KMG-II): from individual species to whole genera.</title>
        <authorList>
            <person name="Goeker M."/>
        </authorList>
    </citation>
    <scope>NUCLEOTIDE SEQUENCE [LARGE SCALE GENOMIC DNA]</scope>
    <source>
        <strain evidence="3 4">DSM 25328</strain>
    </source>
</reference>
<dbReference type="RefSeq" id="WP_106162252.1">
    <property type="nucleotide sequence ID" value="NZ_PVUF01000001.1"/>
</dbReference>
<dbReference type="AlphaFoldDB" id="A0A2T1APK5"/>
<keyword evidence="2" id="KW-0472">Membrane</keyword>
<dbReference type="OrthoDB" id="8115457at2"/>
<comment type="caution">
    <text evidence="3">The sequence shown here is derived from an EMBL/GenBank/DDBJ whole genome shotgun (WGS) entry which is preliminary data.</text>
</comment>
<proteinExistence type="predicted"/>
<name>A0A2T1APK5_TRISK</name>
<protein>
    <submittedName>
        <fullName evidence="3">Uncharacterized protein</fullName>
    </submittedName>
</protein>
<dbReference type="Proteomes" id="UP000237718">
    <property type="component" value="Unassembled WGS sequence"/>
</dbReference>
<evidence type="ECO:0000256" key="2">
    <source>
        <dbReference type="SAM" id="Phobius"/>
    </source>
</evidence>
<dbReference type="EMBL" id="PVUF01000001">
    <property type="protein sequence ID" value="PRZ50529.1"/>
    <property type="molecule type" value="Genomic_DNA"/>
</dbReference>
<feature type="transmembrane region" description="Helical" evidence="2">
    <location>
        <begin position="43"/>
        <end position="66"/>
    </location>
</feature>
<accession>A0A2T1APK5</accession>
<feature type="transmembrane region" description="Helical" evidence="2">
    <location>
        <begin position="12"/>
        <end position="31"/>
    </location>
</feature>